<dbReference type="Gramene" id="KQJ93354">
    <property type="protein sequence ID" value="KQJ93354"/>
    <property type="gene ID" value="BRADI_3g04020v3"/>
</dbReference>
<dbReference type="PANTHER" id="PTHR22937">
    <property type="entry name" value="E3 UBIQUITIN-PROTEIN LIGASE RNF165"/>
    <property type="match status" value="1"/>
</dbReference>
<dbReference type="GO" id="GO:0008270">
    <property type="term" value="F:zinc ion binding"/>
    <property type="evidence" value="ECO:0007669"/>
    <property type="project" value="UniProtKB-KW"/>
</dbReference>
<feature type="compositionally biased region" description="Low complexity" evidence="9">
    <location>
        <begin position="68"/>
        <end position="82"/>
    </location>
</feature>
<evidence type="ECO:0000256" key="7">
    <source>
        <dbReference type="ARBA" id="ARBA00022833"/>
    </source>
</evidence>
<keyword evidence="6" id="KW-0833">Ubl conjugation pathway</keyword>
<dbReference type="ExpressionAtlas" id="I1HXA1">
    <property type="expression patterns" value="baseline and differential"/>
</dbReference>
<dbReference type="EC" id="2.3.2.27" evidence="2"/>
<gene>
    <name evidence="12" type="primary">LOC100824004</name>
    <name evidence="11" type="ORF">BRADI_3g04020v3</name>
</gene>
<feature type="compositionally biased region" description="Polar residues" evidence="9">
    <location>
        <begin position="21"/>
        <end position="37"/>
    </location>
</feature>
<evidence type="ECO:0000256" key="5">
    <source>
        <dbReference type="ARBA" id="ARBA00022771"/>
    </source>
</evidence>
<evidence type="ECO:0000313" key="12">
    <source>
        <dbReference type="EnsemblPlants" id="KQJ93350"/>
    </source>
</evidence>
<keyword evidence="3" id="KW-0808">Transferase</keyword>
<evidence type="ECO:0000259" key="10">
    <source>
        <dbReference type="PROSITE" id="PS50089"/>
    </source>
</evidence>
<feature type="compositionally biased region" description="Basic and acidic residues" evidence="9">
    <location>
        <begin position="58"/>
        <end position="67"/>
    </location>
</feature>
<feature type="region of interest" description="Disordered" evidence="9">
    <location>
        <begin position="121"/>
        <end position="142"/>
    </location>
</feature>
<reference evidence="12" key="3">
    <citation type="submission" date="2018-08" db="UniProtKB">
        <authorList>
            <consortium name="EnsemblPlants"/>
        </authorList>
    </citation>
    <scope>IDENTIFICATION</scope>
    <source>
        <strain evidence="12">cv. Bd21</strain>
    </source>
</reference>
<accession>A0A0Q3HIY7</accession>
<feature type="compositionally biased region" description="Polar residues" evidence="9">
    <location>
        <begin position="386"/>
        <end position="396"/>
    </location>
</feature>
<dbReference type="OrthoDB" id="8062037at2759"/>
<dbReference type="EnsemblPlants" id="KQJ93354">
    <property type="protein sequence ID" value="KQJ93354"/>
    <property type="gene ID" value="BRADI_3g04020v3"/>
</dbReference>
<dbReference type="AlphaFoldDB" id="I1HXA1"/>
<dbReference type="PROSITE" id="PS50089">
    <property type="entry name" value="ZF_RING_2"/>
    <property type="match status" value="1"/>
</dbReference>
<feature type="compositionally biased region" description="Polar residues" evidence="9">
    <location>
        <begin position="194"/>
        <end position="203"/>
    </location>
</feature>
<accession>I1HXA1</accession>
<feature type="region of interest" description="Disordered" evidence="9">
    <location>
        <begin position="386"/>
        <end position="421"/>
    </location>
</feature>
<evidence type="ECO:0000256" key="9">
    <source>
        <dbReference type="SAM" id="MobiDB-lite"/>
    </source>
</evidence>
<dbReference type="Proteomes" id="UP000008810">
    <property type="component" value="Chromosome 3"/>
</dbReference>
<reference evidence="11" key="2">
    <citation type="submission" date="2017-06" db="EMBL/GenBank/DDBJ databases">
        <title>WGS assembly of Brachypodium distachyon.</title>
        <authorList>
            <consortium name="The International Brachypodium Initiative"/>
            <person name="Lucas S."/>
            <person name="Harmon-Smith M."/>
            <person name="Lail K."/>
            <person name="Tice H."/>
            <person name="Grimwood J."/>
            <person name="Bruce D."/>
            <person name="Barry K."/>
            <person name="Shu S."/>
            <person name="Lindquist E."/>
            <person name="Wang M."/>
            <person name="Pitluck S."/>
            <person name="Vogel J.P."/>
            <person name="Garvin D.F."/>
            <person name="Mockler T.C."/>
            <person name="Schmutz J."/>
            <person name="Rokhsar D."/>
            <person name="Bevan M.W."/>
        </authorList>
    </citation>
    <scope>NUCLEOTIDE SEQUENCE</scope>
    <source>
        <strain evidence="11">Bd21</strain>
    </source>
</reference>
<dbReference type="EMBL" id="CM000882">
    <property type="protein sequence ID" value="KQJ93350.1"/>
    <property type="molecule type" value="Genomic_DNA"/>
</dbReference>
<feature type="region of interest" description="Disordered" evidence="9">
    <location>
        <begin position="171"/>
        <end position="211"/>
    </location>
</feature>
<dbReference type="InterPro" id="IPR013083">
    <property type="entry name" value="Znf_RING/FYVE/PHD"/>
</dbReference>
<dbReference type="Gene3D" id="3.30.40.10">
    <property type="entry name" value="Zinc/RING finger domain, C3HC4 (zinc finger)"/>
    <property type="match status" value="1"/>
</dbReference>
<dbReference type="SMART" id="SM00184">
    <property type="entry name" value="RING"/>
    <property type="match status" value="1"/>
</dbReference>
<evidence type="ECO:0000256" key="4">
    <source>
        <dbReference type="ARBA" id="ARBA00022723"/>
    </source>
</evidence>
<name>I1HXA1_BRADI</name>
<dbReference type="InterPro" id="IPR045191">
    <property type="entry name" value="MBR1/2-like"/>
</dbReference>
<evidence type="ECO:0000256" key="2">
    <source>
        <dbReference type="ARBA" id="ARBA00012483"/>
    </source>
</evidence>
<feature type="compositionally biased region" description="Basic and acidic residues" evidence="9">
    <location>
        <begin position="314"/>
        <end position="323"/>
    </location>
</feature>
<dbReference type="GeneID" id="100824004"/>
<keyword evidence="7" id="KW-0862">Zinc</keyword>
<proteinExistence type="predicted"/>
<dbReference type="EMBL" id="CM000882">
    <property type="protein sequence ID" value="KQJ93354.2"/>
    <property type="molecule type" value="Genomic_DNA"/>
</dbReference>
<evidence type="ECO:0000256" key="8">
    <source>
        <dbReference type="PROSITE-ProRule" id="PRU00175"/>
    </source>
</evidence>
<dbReference type="Gramene" id="KQJ93352">
    <property type="protein sequence ID" value="KQJ93352"/>
    <property type="gene ID" value="BRADI_3g04020v3"/>
</dbReference>
<comment type="catalytic activity">
    <reaction evidence="1">
        <text>S-ubiquitinyl-[E2 ubiquitin-conjugating enzyme]-L-cysteine + [acceptor protein]-L-lysine = [E2 ubiquitin-conjugating enzyme]-L-cysteine + N(6)-ubiquitinyl-[acceptor protein]-L-lysine.</text>
        <dbReference type="EC" id="2.3.2.27"/>
    </reaction>
</comment>
<dbReference type="InterPro" id="IPR001841">
    <property type="entry name" value="Znf_RING"/>
</dbReference>
<dbReference type="EnsemblPlants" id="KQJ93352">
    <property type="protein sequence ID" value="KQJ93352"/>
    <property type="gene ID" value="BRADI_3g04020v3"/>
</dbReference>
<keyword evidence="4" id="KW-0479">Metal-binding</keyword>
<dbReference type="EMBL" id="CM000882">
    <property type="protein sequence ID" value="KQJ93352.1"/>
    <property type="molecule type" value="Genomic_DNA"/>
</dbReference>
<dbReference type="GO" id="GO:0061630">
    <property type="term" value="F:ubiquitin protein ligase activity"/>
    <property type="evidence" value="ECO:0000318"/>
    <property type="project" value="GO_Central"/>
</dbReference>
<organism evidence="11">
    <name type="scientific">Brachypodium distachyon</name>
    <name type="common">Purple false brome</name>
    <name type="synonym">Trachynia distachya</name>
    <dbReference type="NCBI Taxonomy" id="15368"/>
    <lineage>
        <taxon>Eukaryota</taxon>
        <taxon>Viridiplantae</taxon>
        <taxon>Streptophyta</taxon>
        <taxon>Embryophyta</taxon>
        <taxon>Tracheophyta</taxon>
        <taxon>Spermatophyta</taxon>
        <taxon>Magnoliopsida</taxon>
        <taxon>Liliopsida</taxon>
        <taxon>Poales</taxon>
        <taxon>Poaceae</taxon>
        <taxon>BOP clade</taxon>
        <taxon>Pooideae</taxon>
        <taxon>Stipodae</taxon>
        <taxon>Brachypodieae</taxon>
        <taxon>Brachypodium</taxon>
    </lineage>
</organism>
<feature type="compositionally biased region" description="Polar residues" evidence="9">
    <location>
        <begin position="299"/>
        <end position="310"/>
    </location>
</feature>
<keyword evidence="13" id="KW-1185">Reference proteome</keyword>
<keyword evidence="5 8" id="KW-0863">Zinc-finger</keyword>
<evidence type="ECO:0000256" key="6">
    <source>
        <dbReference type="ARBA" id="ARBA00022786"/>
    </source>
</evidence>
<dbReference type="KEGG" id="bdi:100824004"/>
<dbReference type="Gramene" id="KQJ93350">
    <property type="protein sequence ID" value="KQJ93350"/>
    <property type="gene ID" value="BRADI_3g04020v3"/>
</dbReference>
<protein>
    <recommendedName>
        <fullName evidence="2">RING-type E3 ubiquitin transferase</fullName>
        <ecNumber evidence="2">2.3.2.27</ecNumber>
    </recommendedName>
</protein>
<feature type="domain" description="RING-type" evidence="10">
    <location>
        <begin position="530"/>
        <end position="571"/>
    </location>
</feature>
<evidence type="ECO:0000256" key="3">
    <source>
        <dbReference type="ARBA" id="ARBA00022679"/>
    </source>
</evidence>
<feature type="compositionally biased region" description="Polar residues" evidence="9">
    <location>
        <begin position="271"/>
        <end position="282"/>
    </location>
</feature>
<evidence type="ECO:0000313" key="11">
    <source>
        <dbReference type="EMBL" id="KQJ93354.2"/>
    </source>
</evidence>
<feature type="compositionally biased region" description="Polar residues" evidence="9">
    <location>
        <begin position="44"/>
        <end position="57"/>
    </location>
</feature>
<feature type="region of interest" description="Disordered" evidence="9">
    <location>
        <begin position="260"/>
        <end position="342"/>
    </location>
</feature>
<dbReference type="SUPFAM" id="SSF57850">
    <property type="entry name" value="RING/U-box"/>
    <property type="match status" value="1"/>
</dbReference>
<evidence type="ECO:0000313" key="13">
    <source>
        <dbReference type="Proteomes" id="UP000008810"/>
    </source>
</evidence>
<feature type="region of interest" description="Disordered" evidence="9">
    <location>
        <begin position="15"/>
        <end position="88"/>
    </location>
</feature>
<dbReference type="RefSeq" id="XP_003575003.1">
    <property type="nucleotide sequence ID" value="XM_003574955.4"/>
</dbReference>
<dbReference type="Pfam" id="PF13639">
    <property type="entry name" value="zf-RING_2"/>
    <property type="match status" value="1"/>
</dbReference>
<reference evidence="11 12" key="1">
    <citation type="journal article" date="2010" name="Nature">
        <title>Genome sequencing and analysis of the model grass Brachypodium distachyon.</title>
        <authorList>
            <consortium name="International Brachypodium Initiative"/>
        </authorList>
    </citation>
    <scope>NUCLEOTIDE SEQUENCE [LARGE SCALE GENOMIC DNA]</scope>
    <source>
        <strain evidence="11">Bd21</strain>
        <strain evidence="12">cv. Bd21</strain>
    </source>
</reference>
<evidence type="ECO:0000256" key="1">
    <source>
        <dbReference type="ARBA" id="ARBA00000900"/>
    </source>
</evidence>
<dbReference type="EnsemblPlants" id="KQJ93350">
    <property type="protein sequence ID" value="KQJ93350"/>
    <property type="gene ID" value="BRADI_3g04020v3"/>
</dbReference>
<dbReference type="PANTHER" id="PTHR22937:SF136">
    <property type="entry name" value="RING-TYPE E3 UBIQUITIN TRANSFERASE"/>
    <property type="match status" value="1"/>
</dbReference>
<sequence length="579" mass="64153">MEEYFSRSSKAAIGFIRRGSGISSRNQTPQERTSQGTDGPGYSTRVNPVKTSMANNQERPRYLRDSFKSSSSKVVPGSSSKVPLGKFGEEKRRHTLLEGVDIVDSSRRTAEAKRLDSKKIVVEDQSSDAPWSETEGLTAKDDQLVVPDPDVLHSADSSEIPAHTVEFLRRSASLSSETHRQKDKQLNLGRPGYSRSSFTNQPTVPRIPTVDAKPSYGLVSGEQRCGPRGLKNLGCTSVSDVLPSGCSSDSVYSRRFHAMRKRASDEESTSRSRGISGPSSLGHSHAIYPGISRPRVRTTEQPVSQLTTRSSGRKFLDSAESVRTRRPSPQDTRISTSEDREDNMISLHGSTTGNQQLAEGHFSVAGVSSESSIRPFPVELPHAMYSSSRQVSSGQTAHRRSSSRVVESPPQTFHSTLGERNGHRHVNMEGIAEVLLALERIEQEAELTYEQLRVLETNLLLSALASHDEHSDMRMDIDNMSYEELLALEERIGSVSTALSEEQFTKCLRRRLYKPVTAEVNRSGVDDIKCSICQEEFMEGEEVGRLGCEHQFHVCCIHQWLLQKSWCPICKASASLSLN</sequence>